<evidence type="ECO:0000259" key="2">
    <source>
        <dbReference type="Pfam" id="PF18894"/>
    </source>
</evidence>
<feature type="region of interest" description="Disordered" evidence="1">
    <location>
        <begin position="1"/>
        <end position="23"/>
    </location>
</feature>
<organism evidence="3">
    <name type="scientific">uncultured Caudovirales phage</name>
    <dbReference type="NCBI Taxonomy" id="2100421"/>
    <lineage>
        <taxon>Viruses</taxon>
        <taxon>Duplodnaviria</taxon>
        <taxon>Heunggongvirae</taxon>
        <taxon>Uroviricota</taxon>
        <taxon>Caudoviricetes</taxon>
        <taxon>Peduoviridae</taxon>
        <taxon>Maltschvirus</taxon>
        <taxon>Maltschvirus maltsch</taxon>
    </lineage>
</organism>
<reference evidence="3" key="1">
    <citation type="submission" date="2020-04" db="EMBL/GenBank/DDBJ databases">
        <authorList>
            <person name="Chiriac C."/>
            <person name="Salcher M."/>
            <person name="Ghai R."/>
            <person name="Kavagutti S V."/>
        </authorList>
    </citation>
    <scope>NUCLEOTIDE SEQUENCE</scope>
</reference>
<dbReference type="Pfam" id="PF18894">
    <property type="entry name" value="PhageMetallopep"/>
    <property type="match status" value="1"/>
</dbReference>
<protein>
    <recommendedName>
        <fullName evidence="2">Putative phage metallopeptidase domain-containing protein</fullName>
    </recommendedName>
</protein>
<dbReference type="EMBL" id="LR796340">
    <property type="protein sequence ID" value="CAB4137770.1"/>
    <property type="molecule type" value="Genomic_DNA"/>
</dbReference>
<name>A0A6J5LYF5_9CAUD</name>
<evidence type="ECO:0000313" key="3">
    <source>
        <dbReference type="EMBL" id="CAB4137770.1"/>
    </source>
</evidence>
<sequence>MSEEGGAPAAEAFTLPEEGEHEPREIAGRLVATDDEFADLRTGEAMILFLMRAEPRVKNGRRELGSMSMPNFQGSFGAVGTWLLAKYCGGELPDYVMILDTEFWRQATPHQREALVFHELMHATIAEDRHGEKRFTAEGRPVWGIRGHDIEEFNLVARRYGRWLGDIEGFLAALREGGHL</sequence>
<feature type="domain" description="Putative phage metallopeptidase" evidence="2">
    <location>
        <begin position="20"/>
        <end position="171"/>
    </location>
</feature>
<evidence type="ECO:0000256" key="1">
    <source>
        <dbReference type="SAM" id="MobiDB-lite"/>
    </source>
</evidence>
<dbReference type="InterPro" id="IPR043998">
    <property type="entry name" value="Put_Metallopep"/>
</dbReference>
<gene>
    <name evidence="3" type="ORF">UFOVP326_77</name>
</gene>
<proteinExistence type="predicted"/>
<accession>A0A6J5LYF5</accession>